<dbReference type="OrthoDB" id="9784101at2"/>
<dbReference type="STRING" id="354355.SAMN05660816_03206"/>
<dbReference type="Pfam" id="PF13489">
    <property type="entry name" value="Methyltransf_23"/>
    <property type="match status" value="1"/>
</dbReference>
<comment type="caution">
    <text evidence="1">The sequence shown here is derived from an EMBL/GenBank/DDBJ whole genome shotgun (WGS) entry which is preliminary data.</text>
</comment>
<protein>
    <submittedName>
        <fullName evidence="1">Uncharacterized protein</fullName>
    </submittedName>
</protein>
<reference evidence="2" key="1">
    <citation type="submission" date="2016-04" db="EMBL/GenBank/DDBJ databases">
        <authorList>
            <person name="Chen L."/>
            <person name="Zhuang W."/>
            <person name="Wang G."/>
        </authorList>
    </citation>
    <scope>NUCLEOTIDE SEQUENCE [LARGE SCALE GENOMIC DNA]</scope>
    <source>
        <strain evidence="2">17621</strain>
    </source>
</reference>
<dbReference type="Gene3D" id="3.40.50.150">
    <property type="entry name" value="Vaccinia Virus protein VP39"/>
    <property type="match status" value="1"/>
</dbReference>
<keyword evidence="2" id="KW-1185">Reference proteome</keyword>
<dbReference type="InterPro" id="IPR029063">
    <property type="entry name" value="SAM-dependent_MTases_sf"/>
</dbReference>
<dbReference type="SUPFAM" id="SSF53335">
    <property type="entry name" value="S-adenosyl-L-methionine-dependent methyltransferases"/>
    <property type="match status" value="1"/>
</dbReference>
<dbReference type="EMBL" id="LVXG01000056">
    <property type="protein sequence ID" value="OQP42998.1"/>
    <property type="molecule type" value="Genomic_DNA"/>
</dbReference>
<proteinExistence type="predicted"/>
<evidence type="ECO:0000313" key="2">
    <source>
        <dbReference type="Proteomes" id="UP000192610"/>
    </source>
</evidence>
<dbReference type="AlphaFoldDB" id="A0A1V9EA36"/>
<evidence type="ECO:0000313" key="1">
    <source>
        <dbReference type="EMBL" id="OQP42998.1"/>
    </source>
</evidence>
<dbReference type="Proteomes" id="UP000192610">
    <property type="component" value="Unassembled WGS sequence"/>
</dbReference>
<accession>A0A1V9EA36</accession>
<gene>
    <name evidence="1" type="ORF">A4H97_12690</name>
</gene>
<organism evidence="1 2">
    <name type="scientific">Niastella yeongjuensis</name>
    <dbReference type="NCBI Taxonomy" id="354355"/>
    <lineage>
        <taxon>Bacteria</taxon>
        <taxon>Pseudomonadati</taxon>
        <taxon>Bacteroidota</taxon>
        <taxon>Chitinophagia</taxon>
        <taxon>Chitinophagales</taxon>
        <taxon>Chitinophagaceae</taxon>
        <taxon>Niastella</taxon>
    </lineage>
</organism>
<name>A0A1V9EA36_9BACT</name>
<sequence length="171" mass="19125">MKLSEAISFIKKGIVPKGPSQIWADLGAGNGLFSEALVSLLQPGSTIHAVDLQKRPNYQHNPSIIFQQADFVKDKLSVPILDGILMANSLHYVQDQAACIQQLKTHLRKRTGVFILIEYDTDKGNEWVPYPVSFARAQTLFDDAGFSTIEKIGERTSIYRRDKMYAALISQ</sequence>
<dbReference type="RefSeq" id="WP_081203410.1">
    <property type="nucleotide sequence ID" value="NZ_FOCZ01000005.1"/>
</dbReference>
<dbReference type="CDD" id="cd02440">
    <property type="entry name" value="AdoMet_MTases"/>
    <property type="match status" value="1"/>
</dbReference>